<name>A0A369KBN3_HYPMA</name>
<proteinExistence type="predicted"/>
<dbReference type="AlphaFoldDB" id="A0A369KBN3"/>
<keyword evidence="2" id="KW-1185">Reference proteome</keyword>
<evidence type="ECO:0000313" key="1">
    <source>
        <dbReference type="EMBL" id="RDB30277.1"/>
    </source>
</evidence>
<evidence type="ECO:0000313" key="2">
    <source>
        <dbReference type="Proteomes" id="UP000076154"/>
    </source>
</evidence>
<dbReference type="InParanoid" id="A0A369KBN3"/>
<comment type="caution">
    <text evidence="1">The sequence shown here is derived from an EMBL/GenBank/DDBJ whole genome shotgun (WGS) entry which is preliminary data.</text>
</comment>
<gene>
    <name evidence="1" type="ORF">Hypma_007116</name>
</gene>
<reference evidence="1" key="1">
    <citation type="submission" date="2018-04" db="EMBL/GenBank/DDBJ databases">
        <title>Whole genome sequencing of Hypsizygus marmoreus.</title>
        <authorList>
            <person name="Choi I.-G."/>
            <person name="Min B."/>
            <person name="Kim J.-G."/>
            <person name="Kim S."/>
            <person name="Oh Y.-L."/>
            <person name="Kong W.-S."/>
            <person name="Park H."/>
            <person name="Jeong J."/>
            <person name="Song E.-S."/>
        </authorList>
    </citation>
    <scope>NUCLEOTIDE SEQUENCE [LARGE SCALE GENOMIC DNA]</scope>
    <source>
        <strain evidence="1">51987-8</strain>
    </source>
</reference>
<accession>A0A369KBN3</accession>
<organism evidence="1 2">
    <name type="scientific">Hypsizygus marmoreus</name>
    <name type="common">White beech mushroom</name>
    <name type="synonym">Agaricus marmoreus</name>
    <dbReference type="NCBI Taxonomy" id="39966"/>
    <lineage>
        <taxon>Eukaryota</taxon>
        <taxon>Fungi</taxon>
        <taxon>Dikarya</taxon>
        <taxon>Basidiomycota</taxon>
        <taxon>Agaricomycotina</taxon>
        <taxon>Agaricomycetes</taxon>
        <taxon>Agaricomycetidae</taxon>
        <taxon>Agaricales</taxon>
        <taxon>Tricholomatineae</taxon>
        <taxon>Lyophyllaceae</taxon>
        <taxon>Hypsizygus</taxon>
    </lineage>
</organism>
<sequence>MSWCLSVTDTSHAALARFTLKTSAYFPPLLVLVQAPVWRMLGLKLLVRISISRHDLKSNARVMGFLIEVEDERSVELTT</sequence>
<dbReference type="EMBL" id="LUEZ02000005">
    <property type="protein sequence ID" value="RDB30277.1"/>
    <property type="molecule type" value="Genomic_DNA"/>
</dbReference>
<protein>
    <submittedName>
        <fullName evidence="1">Uncharacterized protein</fullName>
    </submittedName>
</protein>
<dbReference type="Proteomes" id="UP000076154">
    <property type="component" value="Unassembled WGS sequence"/>
</dbReference>